<dbReference type="Pfam" id="PF13920">
    <property type="entry name" value="zf-C3HC4_3"/>
    <property type="match status" value="1"/>
</dbReference>
<dbReference type="InterPro" id="IPR001841">
    <property type="entry name" value="Znf_RING"/>
</dbReference>
<name>A0ABC8TGL6_9AQUA</name>
<dbReference type="GO" id="GO:0008270">
    <property type="term" value="F:zinc ion binding"/>
    <property type="evidence" value="ECO:0007669"/>
    <property type="project" value="UniProtKB-KW"/>
</dbReference>
<evidence type="ECO:0000256" key="4">
    <source>
        <dbReference type="PROSITE-ProRule" id="PRU00175"/>
    </source>
</evidence>
<dbReference type="PANTHER" id="PTHR42647:SF71">
    <property type="entry name" value="E3 UBIQUITIN-PROTEIN LIGASE BOI"/>
    <property type="match status" value="1"/>
</dbReference>
<dbReference type="InterPro" id="IPR013083">
    <property type="entry name" value="Znf_RING/FYVE/PHD"/>
</dbReference>
<dbReference type="PANTHER" id="PTHR42647">
    <property type="entry name" value="SBP (S-RIBONUCLEASE BINDING PROTEIN) FAMILY PROTEIN"/>
    <property type="match status" value="1"/>
</dbReference>
<organism evidence="6 7">
    <name type="scientific">Ilex paraguariensis</name>
    <name type="common">yerba mate</name>
    <dbReference type="NCBI Taxonomy" id="185542"/>
    <lineage>
        <taxon>Eukaryota</taxon>
        <taxon>Viridiplantae</taxon>
        <taxon>Streptophyta</taxon>
        <taxon>Embryophyta</taxon>
        <taxon>Tracheophyta</taxon>
        <taxon>Spermatophyta</taxon>
        <taxon>Magnoliopsida</taxon>
        <taxon>eudicotyledons</taxon>
        <taxon>Gunneridae</taxon>
        <taxon>Pentapetalae</taxon>
        <taxon>asterids</taxon>
        <taxon>campanulids</taxon>
        <taxon>Aquifoliales</taxon>
        <taxon>Aquifoliaceae</taxon>
        <taxon>Ilex</taxon>
    </lineage>
</organism>
<evidence type="ECO:0000259" key="5">
    <source>
        <dbReference type="PROSITE" id="PS50089"/>
    </source>
</evidence>
<keyword evidence="2 4" id="KW-0863">Zinc-finger</keyword>
<dbReference type="Proteomes" id="UP001642360">
    <property type="component" value="Unassembled WGS sequence"/>
</dbReference>
<evidence type="ECO:0000313" key="6">
    <source>
        <dbReference type="EMBL" id="CAK9166675.1"/>
    </source>
</evidence>
<evidence type="ECO:0000256" key="1">
    <source>
        <dbReference type="ARBA" id="ARBA00022723"/>
    </source>
</evidence>
<proteinExistence type="predicted"/>
<dbReference type="EMBL" id="CAUOFW020004655">
    <property type="protein sequence ID" value="CAK9166675.1"/>
    <property type="molecule type" value="Genomic_DNA"/>
</dbReference>
<evidence type="ECO:0000313" key="7">
    <source>
        <dbReference type="Proteomes" id="UP001642360"/>
    </source>
</evidence>
<evidence type="ECO:0000256" key="2">
    <source>
        <dbReference type="ARBA" id="ARBA00022771"/>
    </source>
</evidence>
<accession>A0ABC8TGL6</accession>
<dbReference type="PROSITE" id="PS50089">
    <property type="entry name" value="ZF_RING_2"/>
    <property type="match status" value="1"/>
</dbReference>
<evidence type="ECO:0000256" key="3">
    <source>
        <dbReference type="ARBA" id="ARBA00022833"/>
    </source>
</evidence>
<comment type="caution">
    <text evidence="6">The sequence shown here is derived from an EMBL/GenBank/DDBJ whole genome shotgun (WGS) entry which is preliminary data.</text>
</comment>
<keyword evidence="3" id="KW-0862">Zinc</keyword>
<gene>
    <name evidence="6" type="ORF">ILEXP_LOCUS35909</name>
</gene>
<keyword evidence="7" id="KW-1185">Reference proteome</keyword>
<reference evidence="6 7" key="1">
    <citation type="submission" date="2024-02" db="EMBL/GenBank/DDBJ databases">
        <authorList>
            <person name="Vignale AGUSTIN F."/>
            <person name="Sosa J E."/>
            <person name="Modenutti C."/>
        </authorList>
    </citation>
    <scope>NUCLEOTIDE SEQUENCE [LARGE SCALE GENOMIC DNA]</scope>
</reference>
<dbReference type="FunFam" id="3.30.40.10:FF:000239">
    <property type="entry name" value="probable BOI-related E3 ubiquitin-protein ligase 2"/>
    <property type="match status" value="1"/>
</dbReference>
<dbReference type="AlphaFoldDB" id="A0ABC8TGL6"/>
<protein>
    <recommendedName>
        <fullName evidence="5">RING-type domain-containing protein</fullName>
    </recommendedName>
</protein>
<keyword evidence="1" id="KW-0479">Metal-binding</keyword>
<feature type="domain" description="RING-type" evidence="5">
    <location>
        <begin position="222"/>
        <end position="257"/>
    </location>
</feature>
<sequence>MAVQAQFCSENMGLPLPICGSQDWLISSVLGIDDGACFQDSPQGATKLHQGFQLLGPNRNSAASSSSSGSAFLSMEFSQSLASELEKQSLDIDWYLHLQKEGLSRVLQEKTRQQQALLLHGFESKMMRLMWQKDEDIAVAKKKTMELQGCMIRAEMEAKVWQKKALEKEAIVLDLHNRLNQVKKRDCFFFHGVQDSESFCDSSNKGDKDQEGKEEQREKMLCKLCHARRSCVVFLPCRHLCSCKSCEAFLGLCPVCQSVKKGSIEVSLV</sequence>
<dbReference type="Gene3D" id="3.30.40.10">
    <property type="entry name" value="Zinc/RING finger domain, C3HC4 (zinc finger)"/>
    <property type="match status" value="1"/>
</dbReference>